<dbReference type="PANTHER" id="PTHR23502">
    <property type="entry name" value="MAJOR FACILITATOR SUPERFAMILY"/>
    <property type="match status" value="1"/>
</dbReference>
<feature type="transmembrane region" description="Helical" evidence="7">
    <location>
        <begin position="162"/>
        <end position="186"/>
    </location>
</feature>
<dbReference type="InterPro" id="IPR011701">
    <property type="entry name" value="MFS"/>
</dbReference>
<protein>
    <recommendedName>
        <fullName evidence="8">Major facilitator superfamily (MFS) profile domain-containing protein</fullName>
    </recommendedName>
</protein>
<comment type="subcellular location">
    <subcellularLocation>
        <location evidence="1">Membrane</location>
        <topology evidence="1">Multi-pass membrane protein</topology>
    </subcellularLocation>
</comment>
<feature type="transmembrane region" description="Helical" evidence="7">
    <location>
        <begin position="78"/>
        <end position="96"/>
    </location>
</feature>
<feature type="region of interest" description="Disordered" evidence="6">
    <location>
        <begin position="1"/>
        <end position="27"/>
    </location>
</feature>
<evidence type="ECO:0000313" key="10">
    <source>
        <dbReference type="Proteomes" id="UP001194746"/>
    </source>
</evidence>
<evidence type="ECO:0000256" key="1">
    <source>
        <dbReference type="ARBA" id="ARBA00004141"/>
    </source>
</evidence>
<feature type="transmembrane region" description="Helical" evidence="7">
    <location>
        <begin position="264"/>
        <end position="288"/>
    </location>
</feature>
<sequence>MAEDPIETKDGIQEEKTTETAPTPTPYSIFTTKQKRWIVAIAALAGWFSTTSSFIYFPAIPFISRDLGVTIEQVSLTVTSYLIAAGIFPAITGSAADKYGRRVVFMISLAVYFAVNVGLAVQRSFVALFVLRILQSAAISGTYSIAYGVIGDLVTPAERGGYTGVLSVFLNTPPSVSPLISGLLLIRWTWPSIFWFLAISSPVVLLAVVLFLPETCRTIVQNARRRPSPLLRPVFPVLSPLGQEQTDAQAIDHKDGNKKLLNPLSVLVLLKNPGTLLAILCFSVYYTVYSCLQASLSTVFVEVYNTSGLVTGIIYIPFGVAQGVMAYFAGRVLDFDYQKTAKARGLSIDKHAGDDLSQFPIEHARLRTSRLFLVACGPLIVGYGWALQYRTHMAVPLVLQFFIGATNQMLFTSVNTLLIDFHPESPASVQAANNLVRCEFAAIWMAVLDKMLKSLGPGWCFVVFAALHMLTLPMLWVLTRYGVVWRQKRAR</sequence>
<dbReference type="Proteomes" id="UP001194746">
    <property type="component" value="Unassembled WGS sequence"/>
</dbReference>
<evidence type="ECO:0000256" key="6">
    <source>
        <dbReference type="SAM" id="MobiDB-lite"/>
    </source>
</evidence>
<keyword evidence="3 7" id="KW-0812">Transmembrane</keyword>
<name>A0AAD4CVK8_ASPNN</name>
<reference evidence="9" key="1">
    <citation type="journal article" date="2019" name="Beilstein J. Org. Chem.">
        <title>Nanangenines: drimane sesquiterpenoids as the dominant metabolite cohort of a novel Australian fungus, Aspergillus nanangensis.</title>
        <authorList>
            <person name="Lacey H.J."/>
            <person name="Gilchrist C.L.M."/>
            <person name="Crombie A."/>
            <person name="Kalaitzis J.A."/>
            <person name="Vuong D."/>
            <person name="Rutledge P.J."/>
            <person name="Turner P."/>
            <person name="Pitt J.I."/>
            <person name="Lacey E."/>
            <person name="Chooi Y.H."/>
            <person name="Piggott A.M."/>
        </authorList>
    </citation>
    <scope>NUCLEOTIDE SEQUENCE</scope>
    <source>
        <strain evidence="9">MST-FP2251</strain>
    </source>
</reference>
<feature type="domain" description="Major facilitator superfamily (MFS) profile" evidence="8">
    <location>
        <begin position="38"/>
        <end position="483"/>
    </location>
</feature>
<evidence type="ECO:0000256" key="4">
    <source>
        <dbReference type="ARBA" id="ARBA00022989"/>
    </source>
</evidence>
<proteinExistence type="predicted"/>
<organism evidence="9 10">
    <name type="scientific">Aspergillus nanangensis</name>
    <dbReference type="NCBI Taxonomy" id="2582783"/>
    <lineage>
        <taxon>Eukaryota</taxon>
        <taxon>Fungi</taxon>
        <taxon>Dikarya</taxon>
        <taxon>Ascomycota</taxon>
        <taxon>Pezizomycotina</taxon>
        <taxon>Eurotiomycetes</taxon>
        <taxon>Eurotiomycetidae</taxon>
        <taxon>Eurotiales</taxon>
        <taxon>Aspergillaceae</taxon>
        <taxon>Aspergillus</taxon>
        <taxon>Aspergillus subgen. Circumdati</taxon>
    </lineage>
</organism>
<feature type="transmembrane region" description="Helical" evidence="7">
    <location>
        <begin position="127"/>
        <end position="150"/>
    </location>
</feature>
<keyword evidence="2" id="KW-0813">Transport</keyword>
<feature type="transmembrane region" description="Helical" evidence="7">
    <location>
        <begin position="456"/>
        <end position="479"/>
    </location>
</feature>
<feature type="transmembrane region" description="Helical" evidence="7">
    <location>
        <begin position="103"/>
        <end position="121"/>
    </location>
</feature>
<reference evidence="9" key="2">
    <citation type="submission" date="2020-02" db="EMBL/GenBank/DDBJ databases">
        <authorList>
            <person name="Gilchrist C.L.M."/>
            <person name="Chooi Y.-H."/>
        </authorList>
    </citation>
    <scope>NUCLEOTIDE SEQUENCE</scope>
    <source>
        <strain evidence="9">MST-FP2251</strain>
    </source>
</reference>
<dbReference type="Pfam" id="PF07690">
    <property type="entry name" value="MFS_1"/>
    <property type="match status" value="1"/>
</dbReference>
<dbReference type="GO" id="GO:0022857">
    <property type="term" value="F:transmembrane transporter activity"/>
    <property type="evidence" value="ECO:0007669"/>
    <property type="project" value="InterPro"/>
</dbReference>
<dbReference type="GO" id="GO:0005886">
    <property type="term" value="C:plasma membrane"/>
    <property type="evidence" value="ECO:0007669"/>
    <property type="project" value="TreeGrafter"/>
</dbReference>
<feature type="transmembrane region" description="Helical" evidence="7">
    <location>
        <begin position="308"/>
        <end position="329"/>
    </location>
</feature>
<keyword evidence="5 7" id="KW-0472">Membrane</keyword>
<dbReference type="PANTHER" id="PTHR23502:SF51">
    <property type="entry name" value="QUINIDINE RESISTANCE PROTEIN 1-RELATED"/>
    <property type="match status" value="1"/>
</dbReference>
<accession>A0AAD4CVK8</accession>
<evidence type="ECO:0000256" key="3">
    <source>
        <dbReference type="ARBA" id="ARBA00022692"/>
    </source>
</evidence>
<dbReference type="AlphaFoldDB" id="A0AAD4CVK8"/>
<dbReference type="Gene3D" id="1.20.1250.20">
    <property type="entry name" value="MFS general substrate transporter like domains"/>
    <property type="match status" value="1"/>
</dbReference>
<gene>
    <name evidence="9" type="ORF">FE257_010833</name>
</gene>
<comment type="caution">
    <text evidence="9">The sequence shown here is derived from an EMBL/GenBank/DDBJ whole genome shotgun (WGS) entry which is preliminary data.</text>
</comment>
<feature type="transmembrane region" description="Helical" evidence="7">
    <location>
        <begin position="192"/>
        <end position="212"/>
    </location>
</feature>
<keyword evidence="4 7" id="KW-1133">Transmembrane helix</keyword>
<evidence type="ECO:0000256" key="7">
    <source>
        <dbReference type="SAM" id="Phobius"/>
    </source>
</evidence>
<evidence type="ECO:0000259" key="8">
    <source>
        <dbReference type="PROSITE" id="PS50850"/>
    </source>
</evidence>
<dbReference type="PROSITE" id="PS50850">
    <property type="entry name" value="MFS"/>
    <property type="match status" value="1"/>
</dbReference>
<feature type="compositionally biased region" description="Basic and acidic residues" evidence="6">
    <location>
        <begin position="1"/>
        <end position="18"/>
    </location>
</feature>
<evidence type="ECO:0000256" key="5">
    <source>
        <dbReference type="ARBA" id="ARBA00023136"/>
    </source>
</evidence>
<feature type="transmembrane region" description="Helical" evidence="7">
    <location>
        <begin position="37"/>
        <end position="58"/>
    </location>
</feature>
<dbReference type="EMBL" id="VCAU01000007">
    <property type="protein sequence ID" value="KAF9893521.1"/>
    <property type="molecule type" value="Genomic_DNA"/>
</dbReference>
<keyword evidence="10" id="KW-1185">Reference proteome</keyword>
<dbReference type="SUPFAM" id="SSF103473">
    <property type="entry name" value="MFS general substrate transporter"/>
    <property type="match status" value="1"/>
</dbReference>
<dbReference type="InterPro" id="IPR036259">
    <property type="entry name" value="MFS_trans_sf"/>
</dbReference>
<evidence type="ECO:0000256" key="2">
    <source>
        <dbReference type="ARBA" id="ARBA00022448"/>
    </source>
</evidence>
<evidence type="ECO:0000313" key="9">
    <source>
        <dbReference type="EMBL" id="KAF9893521.1"/>
    </source>
</evidence>
<feature type="transmembrane region" description="Helical" evidence="7">
    <location>
        <begin position="371"/>
        <end position="389"/>
    </location>
</feature>
<dbReference type="InterPro" id="IPR020846">
    <property type="entry name" value="MFS_dom"/>
</dbReference>